<dbReference type="SUPFAM" id="SSF48056">
    <property type="entry name" value="Di-copper centre-containing domain"/>
    <property type="match status" value="1"/>
</dbReference>
<dbReference type="InterPro" id="IPR002227">
    <property type="entry name" value="Tyrosinase_Cu-bd"/>
</dbReference>
<gene>
    <name evidence="5" type="ORF">UCRPA7_7423</name>
</gene>
<proteinExistence type="predicted"/>
<dbReference type="PRINTS" id="PR00092">
    <property type="entry name" value="TYROSINASE"/>
</dbReference>
<evidence type="ECO:0000313" key="6">
    <source>
        <dbReference type="Proteomes" id="UP000014074"/>
    </source>
</evidence>
<dbReference type="GO" id="GO:0016491">
    <property type="term" value="F:oxidoreductase activity"/>
    <property type="evidence" value="ECO:0007669"/>
    <property type="project" value="InterPro"/>
</dbReference>
<dbReference type="GO" id="GO:0046872">
    <property type="term" value="F:metal ion binding"/>
    <property type="evidence" value="ECO:0007669"/>
    <property type="project" value="UniProtKB-KW"/>
</dbReference>
<dbReference type="AlphaFoldDB" id="R8BCN1"/>
<dbReference type="eggNOG" id="ENOG502S31Y">
    <property type="taxonomic scope" value="Eukaryota"/>
</dbReference>
<evidence type="ECO:0000313" key="5">
    <source>
        <dbReference type="EMBL" id="EON97069.1"/>
    </source>
</evidence>
<name>R8BCN1_PHAM7</name>
<dbReference type="InterPro" id="IPR008922">
    <property type="entry name" value="Di-copper_centre_dom_sf"/>
</dbReference>
<dbReference type="Gene3D" id="1.10.1280.10">
    <property type="entry name" value="Di-copper center containing domain from catechol oxidase"/>
    <property type="match status" value="1"/>
</dbReference>
<dbReference type="Proteomes" id="UP000014074">
    <property type="component" value="Unassembled WGS sequence"/>
</dbReference>
<dbReference type="InterPro" id="IPR050316">
    <property type="entry name" value="Tyrosinase/Hemocyanin"/>
</dbReference>
<dbReference type="OrthoDB" id="6132182at2759"/>
<evidence type="ECO:0000256" key="1">
    <source>
        <dbReference type="ARBA" id="ARBA00022723"/>
    </source>
</evidence>
<dbReference type="HOGENOM" id="CLU_035914_2_1_1"/>
<dbReference type="EMBL" id="KB933291">
    <property type="protein sequence ID" value="EON97069.1"/>
    <property type="molecule type" value="Genomic_DNA"/>
</dbReference>
<reference evidence="6" key="1">
    <citation type="journal article" date="2013" name="Genome Announc.">
        <title>Draft genome sequence of the ascomycete Phaeoacremonium aleophilum strain UCR-PA7, a causal agent of the esca disease complex in grapevines.</title>
        <authorList>
            <person name="Blanco-Ulate B."/>
            <person name="Rolshausen P."/>
            <person name="Cantu D."/>
        </authorList>
    </citation>
    <scope>NUCLEOTIDE SEQUENCE [LARGE SCALE GENOMIC DNA]</scope>
    <source>
        <strain evidence="6">UCR-PA7</strain>
    </source>
</reference>
<keyword evidence="2" id="KW-0186">Copper</keyword>
<keyword evidence="6" id="KW-1185">Reference proteome</keyword>
<organism evidence="5 6">
    <name type="scientific">Phaeoacremonium minimum (strain UCR-PA7)</name>
    <name type="common">Esca disease fungus</name>
    <name type="synonym">Togninia minima</name>
    <dbReference type="NCBI Taxonomy" id="1286976"/>
    <lineage>
        <taxon>Eukaryota</taxon>
        <taxon>Fungi</taxon>
        <taxon>Dikarya</taxon>
        <taxon>Ascomycota</taxon>
        <taxon>Pezizomycotina</taxon>
        <taxon>Sordariomycetes</taxon>
        <taxon>Sordariomycetidae</taxon>
        <taxon>Togniniales</taxon>
        <taxon>Togniniaceae</taxon>
        <taxon>Phaeoacremonium</taxon>
    </lineage>
</organism>
<accession>R8BCN1</accession>
<dbReference type="PANTHER" id="PTHR11474:SF126">
    <property type="entry name" value="TYROSINASE-LIKE PROTEIN TYR-1-RELATED"/>
    <property type="match status" value="1"/>
</dbReference>
<evidence type="ECO:0000259" key="4">
    <source>
        <dbReference type="PROSITE" id="PS00498"/>
    </source>
</evidence>
<feature type="region of interest" description="Disordered" evidence="3">
    <location>
        <begin position="51"/>
        <end position="76"/>
    </location>
</feature>
<sequence length="376" mass="41161">MRLSGGVIGFLYGGGAVSALSLPNFFPRAVRHVDLAPFEEGSFTLLPPEQAAADAQKEDQFDASKVTQPSEVGTGSMGTEAMAAGEDAAAAGTCETPAIRTEWRDLADADKKAFIDAVKCLIGKPASGNFENSHNRYEDLVWVHQQMTNEIHMVAQFLPYHRYYLSVFEAELRDQCGFEGALPWWDETKDAGNFAKAPLFTDDYFGPLPAKTEDGGTCIETGAFGGLTLHIGPGGAFTDHCLSRALDESLTAQSNSDFVSNCNSHSNYSEMESCAEMGPHAYTHNGIGAVMADVASSPGDPIFFMHHAFVDHNWRIWQNPDPDNRLYQINGYSTKTDPKQSLTLDYVLTSKGIRPDVTVQEVMNTLGGYLCYRYNY</sequence>
<dbReference type="KEGG" id="tmn:UCRPA7_7423"/>
<dbReference type="GeneID" id="19328182"/>
<dbReference type="PANTHER" id="PTHR11474">
    <property type="entry name" value="TYROSINASE FAMILY MEMBER"/>
    <property type="match status" value="1"/>
</dbReference>
<feature type="domain" description="Tyrosinase copper-binding" evidence="4">
    <location>
        <begin position="300"/>
        <end position="311"/>
    </location>
</feature>
<dbReference type="Pfam" id="PF00264">
    <property type="entry name" value="Tyrosinase"/>
    <property type="match status" value="1"/>
</dbReference>
<protein>
    <submittedName>
        <fullName evidence="5">Putative tyrosinase protein</fullName>
    </submittedName>
</protein>
<dbReference type="RefSeq" id="XP_007918150.1">
    <property type="nucleotide sequence ID" value="XM_007919959.1"/>
</dbReference>
<evidence type="ECO:0000256" key="2">
    <source>
        <dbReference type="ARBA" id="ARBA00023008"/>
    </source>
</evidence>
<dbReference type="PROSITE" id="PS00498">
    <property type="entry name" value="TYROSINASE_2"/>
    <property type="match status" value="1"/>
</dbReference>
<keyword evidence="1" id="KW-0479">Metal-binding</keyword>
<evidence type="ECO:0000256" key="3">
    <source>
        <dbReference type="SAM" id="MobiDB-lite"/>
    </source>
</evidence>